<accession>A0ABQ8Y657</accession>
<feature type="transmembrane region" description="Helical" evidence="6">
    <location>
        <begin position="232"/>
        <end position="255"/>
    </location>
</feature>
<evidence type="ECO:0000256" key="1">
    <source>
        <dbReference type="ARBA" id="ARBA00004141"/>
    </source>
</evidence>
<keyword evidence="4 6" id="KW-0472">Membrane</keyword>
<evidence type="ECO:0000313" key="8">
    <source>
        <dbReference type="Proteomes" id="UP001150062"/>
    </source>
</evidence>
<evidence type="ECO:0000256" key="3">
    <source>
        <dbReference type="ARBA" id="ARBA00022989"/>
    </source>
</evidence>
<feature type="transmembrane region" description="Helical" evidence="6">
    <location>
        <begin position="73"/>
        <end position="97"/>
    </location>
</feature>
<organism evidence="7 8">
    <name type="scientific">Anaeramoeba flamelloides</name>
    <dbReference type="NCBI Taxonomy" id="1746091"/>
    <lineage>
        <taxon>Eukaryota</taxon>
        <taxon>Metamonada</taxon>
        <taxon>Anaeramoebidae</taxon>
        <taxon>Anaeramoeba</taxon>
    </lineage>
</organism>
<dbReference type="EMBL" id="JAOAOG010000213">
    <property type="protein sequence ID" value="KAJ6240095.1"/>
    <property type="molecule type" value="Genomic_DNA"/>
</dbReference>
<dbReference type="PANTHER" id="PTHR11040">
    <property type="entry name" value="ZINC/IRON TRANSPORTER"/>
    <property type="match status" value="1"/>
</dbReference>
<keyword evidence="8" id="KW-1185">Reference proteome</keyword>
<evidence type="ECO:0000256" key="4">
    <source>
        <dbReference type="ARBA" id="ARBA00023136"/>
    </source>
</evidence>
<comment type="caution">
    <text evidence="7">The sequence shown here is derived from an EMBL/GenBank/DDBJ whole genome shotgun (WGS) entry which is preliminary data.</text>
</comment>
<sequence>MTISALPLKITGLFVILVLSLVGGLLPFKLKDKKYNIIPISEVFAAGIFLSGGIIHLLHHSAEGLSSTTNYPLAYLIAVCTITLLLLIDKSLVPTIFKRLNKKKEKQSKHFLSKNLDSDDEKKSDDDEDGGDRSFSSETSDSGSNNKKKKKTKSDKKKKKKDVEKSDFDSKQSKDKSKSKSKSKDKGKDKGKSKSKDNAEPIIKEHHHNHDHSQIGTTLKELTKQESISGKVLAIILLLALIIHSVLEGISFGLVEQSEAVVIFIAIIAHKFSAAFALGVAFVKSFGKHWKIFVISMVIFSIATPIGITIGFGIESYNSNTMINSFIAAAAGSFIYCGIMELNEGFDGKNHHKKVIAFILGIVLMACLAINESHSHDDHDEHDDDDHDDH</sequence>
<dbReference type="Proteomes" id="UP001150062">
    <property type="component" value="Unassembled WGS sequence"/>
</dbReference>
<feature type="transmembrane region" description="Helical" evidence="6">
    <location>
        <begin position="326"/>
        <end position="343"/>
    </location>
</feature>
<name>A0ABQ8Y657_9EUKA</name>
<feature type="compositionally biased region" description="Basic and acidic residues" evidence="5">
    <location>
        <begin position="116"/>
        <end position="125"/>
    </location>
</feature>
<reference evidence="7" key="1">
    <citation type="submission" date="2022-08" db="EMBL/GenBank/DDBJ databases">
        <title>Novel sulfate-reducing endosymbionts in the free-living metamonad Anaeramoeba.</title>
        <authorList>
            <person name="Jerlstrom-Hultqvist J."/>
            <person name="Cepicka I."/>
            <person name="Gallot-Lavallee L."/>
            <person name="Salas-Leiva D."/>
            <person name="Curtis B.A."/>
            <person name="Zahonova K."/>
            <person name="Pipaliya S."/>
            <person name="Dacks J."/>
            <person name="Roger A.J."/>
        </authorList>
    </citation>
    <scope>NUCLEOTIDE SEQUENCE</scope>
    <source>
        <strain evidence="7">Schooner1</strain>
    </source>
</reference>
<feature type="transmembrane region" description="Helical" evidence="6">
    <location>
        <begin position="355"/>
        <end position="371"/>
    </location>
</feature>
<keyword evidence="3 6" id="KW-1133">Transmembrane helix</keyword>
<proteinExistence type="predicted"/>
<dbReference type="Pfam" id="PF02535">
    <property type="entry name" value="Zip"/>
    <property type="match status" value="1"/>
</dbReference>
<comment type="subcellular location">
    <subcellularLocation>
        <location evidence="1">Membrane</location>
        <topology evidence="1">Multi-pass membrane protein</topology>
    </subcellularLocation>
</comment>
<keyword evidence="2 6" id="KW-0812">Transmembrane</keyword>
<feature type="transmembrane region" description="Helical" evidence="6">
    <location>
        <begin position="292"/>
        <end position="314"/>
    </location>
</feature>
<evidence type="ECO:0000256" key="5">
    <source>
        <dbReference type="SAM" id="MobiDB-lite"/>
    </source>
</evidence>
<dbReference type="InterPro" id="IPR003689">
    <property type="entry name" value="ZIP"/>
</dbReference>
<feature type="transmembrane region" description="Helical" evidence="6">
    <location>
        <begin position="261"/>
        <end position="283"/>
    </location>
</feature>
<feature type="transmembrane region" description="Helical" evidence="6">
    <location>
        <begin position="6"/>
        <end position="28"/>
    </location>
</feature>
<evidence type="ECO:0000313" key="7">
    <source>
        <dbReference type="EMBL" id="KAJ6240095.1"/>
    </source>
</evidence>
<feature type="compositionally biased region" description="Basic and acidic residues" evidence="5">
    <location>
        <begin position="161"/>
        <end position="204"/>
    </location>
</feature>
<evidence type="ECO:0000256" key="2">
    <source>
        <dbReference type="ARBA" id="ARBA00022692"/>
    </source>
</evidence>
<dbReference type="PANTHER" id="PTHR11040:SF44">
    <property type="entry name" value="PROTEIN ZNTC-RELATED"/>
    <property type="match status" value="1"/>
</dbReference>
<feature type="transmembrane region" description="Helical" evidence="6">
    <location>
        <begin position="40"/>
        <end position="58"/>
    </location>
</feature>
<feature type="region of interest" description="Disordered" evidence="5">
    <location>
        <begin position="108"/>
        <end position="215"/>
    </location>
</feature>
<feature type="compositionally biased region" description="Basic residues" evidence="5">
    <location>
        <begin position="146"/>
        <end position="160"/>
    </location>
</feature>
<evidence type="ECO:0000256" key="6">
    <source>
        <dbReference type="SAM" id="Phobius"/>
    </source>
</evidence>
<protein>
    <submittedName>
        <fullName evidence="7">Zinc transporter zip1</fullName>
    </submittedName>
</protein>
<gene>
    <name evidence="7" type="ORF">M0813_24435</name>
</gene>